<dbReference type="InterPro" id="IPR009081">
    <property type="entry name" value="PP-bd_ACP"/>
</dbReference>
<dbReference type="Gene3D" id="1.10.1200.10">
    <property type="entry name" value="ACP-like"/>
    <property type="match status" value="1"/>
</dbReference>
<proteinExistence type="predicted"/>
<dbReference type="EMBL" id="BAAANN010000001">
    <property type="protein sequence ID" value="GAA1939014.1"/>
    <property type="molecule type" value="Genomic_DNA"/>
</dbReference>
<gene>
    <name evidence="2" type="ORF">GCM10009754_02580</name>
</gene>
<dbReference type="Proteomes" id="UP001501116">
    <property type="component" value="Unassembled WGS sequence"/>
</dbReference>
<evidence type="ECO:0000313" key="3">
    <source>
        <dbReference type="Proteomes" id="UP001501116"/>
    </source>
</evidence>
<evidence type="ECO:0000259" key="1">
    <source>
        <dbReference type="PROSITE" id="PS50075"/>
    </source>
</evidence>
<dbReference type="SUPFAM" id="SSF47336">
    <property type="entry name" value="ACP-like"/>
    <property type="match status" value="1"/>
</dbReference>
<keyword evidence="3" id="KW-1185">Reference proteome</keyword>
<comment type="caution">
    <text evidence="2">The sequence shown here is derived from an EMBL/GenBank/DDBJ whole genome shotgun (WGS) entry which is preliminary data.</text>
</comment>
<accession>A0ABN2Q092</accession>
<dbReference type="Pfam" id="PF00550">
    <property type="entry name" value="PP-binding"/>
    <property type="match status" value="1"/>
</dbReference>
<reference evidence="2 3" key="1">
    <citation type="journal article" date="2019" name="Int. J. Syst. Evol. Microbiol.">
        <title>The Global Catalogue of Microorganisms (GCM) 10K type strain sequencing project: providing services to taxonomists for standard genome sequencing and annotation.</title>
        <authorList>
            <consortium name="The Broad Institute Genomics Platform"/>
            <consortium name="The Broad Institute Genome Sequencing Center for Infectious Disease"/>
            <person name="Wu L."/>
            <person name="Ma J."/>
        </authorList>
    </citation>
    <scope>NUCLEOTIDE SEQUENCE [LARGE SCALE GENOMIC DNA]</scope>
    <source>
        <strain evidence="2 3">JCM 14545</strain>
    </source>
</reference>
<feature type="domain" description="Carrier" evidence="1">
    <location>
        <begin position="3"/>
        <end position="81"/>
    </location>
</feature>
<evidence type="ECO:0000313" key="2">
    <source>
        <dbReference type="EMBL" id="GAA1939014.1"/>
    </source>
</evidence>
<dbReference type="InterPro" id="IPR036736">
    <property type="entry name" value="ACP-like_sf"/>
</dbReference>
<dbReference type="PROSITE" id="PS50075">
    <property type="entry name" value="CARRIER"/>
    <property type="match status" value="1"/>
</dbReference>
<organism evidence="2 3">
    <name type="scientific">Amycolatopsis minnesotensis</name>
    <dbReference type="NCBI Taxonomy" id="337894"/>
    <lineage>
        <taxon>Bacteria</taxon>
        <taxon>Bacillati</taxon>
        <taxon>Actinomycetota</taxon>
        <taxon>Actinomycetes</taxon>
        <taxon>Pseudonocardiales</taxon>
        <taxon>Pseudonocardiaceae</taxon>
        <taxon>Amycolatopsis</taxon>
    </lineage>
</organism>
<dbReference type="RefSeq" id="WP_344412391.1">
    <property type="nucleotide sequence ID" value="NZ_BAAANN010000001.1"/>
</dbReference>
<protein>
    <submittedName>
        <fullName evidence="2">Acyl carrier protein</fullName>
    </submittedName>
</protein>
<name>A0ABN2Q092_9PSEU</name>
<sequence length="83" mass="9370">MTVETASKIARIKEIVCDILEIEEDEMTETSHFVEDHEADSLLAIEILAGMEKEFKVTIEQSELPRMVTLNGVYEVVAENAGW</sequence>